<sequence>MTVHSDASPAVPSACGNSSLYQDLTDAICLLASLTQVAPTSAASSDPIGTGIESLGCEDTVEVGSSLGDPVDLEAGKLGDHFEADSEDVYLRKLKDELVDRLSETLARFKSPPKSGSLDAKHVSSVIMIEHAGNDGVTFLCAKNEGLDGQDKEDFLPKWKNLMERAAQSDEPMADASFHDMLRL</sequence>
<accession>A0ACD3ZP61</accession>
<evidence type="ECO:0000313" key="1">
    <source>
        <dbReference type="EMBL" id="UPL03070.1"/>
    </source>
</evidence>
<proteinExistence type="predicted"/>
<dbReference type="Proteomes" id="UP000830768">
    <property type="component" value="Chromosome 12"/>
</dbReference>
<organism evidence="1 2">
    <name type="scientific">Fusarium solani subsp. cucurbitae</name>
    <name type="common">Neocosmosporum cucurbitae</name>
    <dbReference type="NCBI Taxonomy" id="2747967"/>
    <lineage>
        <taxon>Eukaryota</taxon>
        <taxon>Fungi</taxon>
        <taxon>Dikarya</taxon>
        <taxon>Ascomycota</taxon>
        <taxon>Pezizomycotina</taxon>
        <taxon>Sordariomycetes</taxon>
        <taxon>Hypocreomycetidae</taxon>
        <taxon>Hypocreales</taxon>
        <taxon>Nectriaceae</taxon>
        <taxon>Fusarium</taxon>
        <taxon>Fusarium solani species complex</taxon>
    </lineage>
</organism>
<dbReference type="EMBL" id="CP090040">
    <property type="protein sequence ID" value="UPL03070.1"/>
    <property type="molecule type" value="Genomic_DNA"/>
</dbReference>
<evidence type="ECO:0000313" key="2">
    <source>
        <dbReference type="Proteomes" id="UP000830768"/>
    </source>
</evidence>
<gene>
    <name evidence="1" type="ORF">LCI18_014004</name>
</gene>
<reference evidence="1" key="1">
    <citation type="submission" date="2021-11" db="EMBL/GenBank/DDBJ databases">
        <title>Fusarium solani-melongenae Genome sequencing and assembly.</title>
        <authorList>
            <person name="Xie S."/>
            <person name="Huang L."/>
            <person name="Zhang X."/>
        </authorList>
    </citation>
    <scope>NUCLEOTIDE SEQUENCE</scope>
    <source>
        <strain evidence="1">CRI 24-3</strain>
    </source>
</reference>
<protein>
    <submittedName>
        <fullName evidence="1">Uncharacterized protein</fullName>
    </submittedName>
</protein>
<name>A0ACD3ZP61_FUSSC</name>
<keyword evidence="2" id="KW-1185">Reference proteome</keyword>